<dbReference type="SUPFAM" id="SSF47459">
    <property type="entry name" value="HLH, helix-loop-helix DNA-binding domain"/>
    <property type="match status" value="1"/>
</dbReference>
<dbReference type="Pfam" id="PF00010">
    <property type="entry name" value="HLH"/>
    <property type="match status" value="1"/>
</dbReference>
<gene>
    <name evidence="8" type="primary">Hey</name>
    <name evidence="8" type="ORF">T4D_11360</name>
</gene>
<dbReference type="GO" id="GO:0005634">
    <property type="term" value="C:nucleus"/>
    <property type="evidence" value="ECO:0007669"/>
    <property type="project" value="UniProtKB-SubCell"/>
</dbReference>
<reference evidence="8 9" key="1">
    <citation type="submission" date="2015-01" db="EMBL/GenBank/DDBJ databases">
        <title>Evolution of Trichinella species and genotypes.</title>
        <authorList>
            <person name="Korhonen P.K."/>
            <person name="Edoardo P."/>
            <person name="Giuseppe L.R."/>
            <person name="Gasser R.B."/>
        </authorList>
    </citation>
    <scope>NUCLEOTIDE SEQUENCE [LARGE SCALE GENOMIC DNA]</scope>
    <source>
        <strain evidence="8">ISS470</strain>
    </source>
</reference>
<dbReference type="PANTHER" id="PTHR10985">
    <property type="entry name" value="BASIC HELIX-LOOP-HELIX TRANSCRIPTION FACTOR, HES-RELATED"/>
    <property type="match status" value="1"/>
</dbReference>
<evidence type="ECO:0000256" key="3">
    <source>
        <dbReference type="ARBA" id="ARBA00023163"/>
    </source>
</evidence>
<evidence type="ECO:0000259" key="7">
    <source>
        <dbReference type="PROSITE" id="PS51054"/>
    </source>
</evidence>
<evidence type="ECO:0000313" key="9">
    <source>
        <dbReference type="Proteomes" id="UP000054995"/>
    </source>
</evidence>
<dbReference type="PROSITE" id="PS50888">
    <property type="entry name" value="BHLH"/>
    <property type="match status" value="1"/>
</dbReference>
<dbReference type="PROSITE" id="PS51054">
    <property type="entry name" value="ORANGE"/>
    <property type="match status" value="1"/>
</dbReference>
<feature type="compositionally biased region" description="Low complexity" evidence="5">
    <location>
        <begin position="47"/>
        <end position="57"/>
    </location>
</feature>
<keyword evidence="2" id="KW-0805">Transcription regulation</keyword>
<evidence type="ECO:0000256" key="4">
    <source>
        <dbReference type="ARBA" id="ARBA00023242"/>
    </source>
</evidence>
<sequence>MVNFQPALKSTKETASQLARDYARIPVFIFICQRCTVRQTMVSGESISSSSDVSCTSPTFTDQSVEDTQQSSNESYTPPHSTSTTEIGYLPTNTCYQSTDDFDNGAYPNRQSRDLLSHRIIEKRRRDRMNNCLTNLSKLIPTTYLRKSRGRVEKTEIVEMAIRYIKHFKQNNLRETADDHSKVDQCVSTDSQKQLEQSKQQFERYKQGFYDCIAETLRLLIGADGLTVNDQLKSRLLKSLCQYFEHVTNRVNFQESKDQYEKWNDDKGKLKWNEQDFNRKSVASYADPLCAEIIDSFKPIRNHSSALLNHILPYHFKCDSNRNFEAAFSSDPLRSVNYQNCDRTVLQNSTASSMSSYQIPNRSLASNERIINVGGPNLPAFVLHPSGMFYLATNIKLAYLDRDVIGRFMRADTSAEGRANALAFSHPVAINVSFSNA</sequence>
<comment type="caution">
    <text evidence="8">The sequence shown here is derived from an EMBL/GenBank/DDBJ whole genome shotgun (WGS) entry which is preliminary data.</text>
</comment>
<evidence type="ECO:0000256" key="1">
    <source>
        <dbReference type="ARBA" id="ARBA00004123"/>
    </source>
</evidence>
<dbReference type="CDD" id="cd11440">
    <property type="entry name" value="bHLH-O_Cwo_like"/>
    <property type="match status" value="1"/>
</dbReference>
<dbReference type="EMBL" id="JYDT01000031">
    <property type="protein sequence ID" value="KRY89487.1"/>
    <property type="molecule type" value="Genomic_DNA"/>
</dbReference>
<dbReference type="GO" id="GO:0046983">
    <property type="term" value="F:protein dimerization activity"/>
    <property type="evidence" value="ECO:0007669"/>
    <property type="project" value="InterPro"/>
</dbReference>
<comment type="subcellular location">
    <subcellularLocation>
        <location evidence="1">Nucleus</location>
    </subcellularLocation>
</comment>
<feature type="compositionally biased region" description="Polar residues" evidence="5">
    <location>
        <begin position="58"/>
        <end position="90"/>
    </location>
</feature>
<feature type="domain" description="BHLH" evidence="6">
    <location>
        <begin position="113"/>
        <end position="168"/>
    </location>
</feature>
<accession>A0A0V1FUG8</accession>
<keyword evidence="9" id="KW-1185">Reference proteome</keyword>
<dbReference type="InterPro" id="IPR003650">
    <property type="entry name" value="Orange_dom"/>
</dbReference>
<dbReference type="AlphaFoldDB" id="A0A0V1FUG8"/>
<evidence type="ECO:0000259" key="6">
    <source>
        <dbReference type="PROSITE" id="PS50888"/>
    </source>
</evidence>
<keyword evidence="3" id="KW-0804">Transcription</keyword>
<name>A0A0V1FUG8_TRIPS</name>
<keyword evidence="4" id="KW-0539">Nucleus</keyword>
<dbReference type="InterPro" id="IPR036638">
    <property type="entry name" value="HLH_DNA-bd_sf"/>
</dbReference>
<dbReference type="SMART" id="SM00353">
    <property type="entry name" value="HLH"/>
    <property type="match status" value="1"/>
</dbReference>
<organism evidence="8 9">
    <name type="scientific">Trichinella pseudospiralis</name>
    <name type="common">Parasitic roundworm</name>
    <dbReference type="NCBI Taxonomy" id="6337"/>
    <lineage>
        <taxon>Eukaryota</taxon>
        <taxon>Metazoa</taxon>
        <taxon>Ecdysozoa</taxon>
        <taxon>Nematoda</taxon>
        <taxon>Enoplea</taxon>
        <taxon>Dorylaimia</taxon>
        <taxon>Trichinellida</taxon>
        <taxon>Trichinellidae</taxon>
        <taxon>Trichinella</taxon>
    </lineage>
</organism>
<dbReference type="InterPro" id="IPR050370">
    <property type="entry name" value="HES_HEY"/>
</dbReference>
<dbReference type="OrthoDB" id="6371181at2759"/>
<evidence type="ECO:0000256" key="2">
    <source>
        <dbReference type="ARBA" id="ARBA00023015"/>
    </source>
</evidence>
<feature type="region of interest" description="Disordered" evidence="5">
    <location>
        <begin position="47"/>
        <end position="90"/>
    </location>
</feature>
<proteinExistence type="predicted"/>
<dbReference type="InterPro" id="IPR011598">
    <property type="entry name" value="bHLH_dom"/>
</dbReference>
<dbReference type="Gene3D" id="4.10.280.10">
    <property type="entry name" value="Helix-loop-helix DNA-binding domain"/>
    <property type="match status" value="1"/>
</dbReference>
<dbReference type="GO" id="GO:0006355">
    <property type="term" value="P:regulation of DNA-templated transcription"/>
    <property type="evidence" value="ECO:0007669"/>
    <property type="project" value="InterPro"/>
</dbReference>
<evidence type="ECO:0000256" key="5">
    <source>
        <dbReference type="SAM" id="MobiDB-lite"/>
    </source>
</evidence>
<evidence type="ECO:0000313" key="8">
    <source>
        <dbReference type="EMBL" id="KRY89487.1"/>
    </source>
</evidence>
<dbReference type="SUPFAM" id="SSF158457">
    <property type="entry name" value="Orange domain-like"/>
    <property type="match status" value="1"/>
</dbReference>
<dbReference type="Gene3D" id="6.10.250.980">
    <property type="match status" value="1"/>
</dbReference>
<dbReference type="Proteomes" id="UP000054995">
    <property type="component" value="Unassembled WGS sequence"/>
</dbReference>
<dbReference type="FunFam" id="4.10.280.10:FF:000079">
    <property type="entry name" value="CLUMA_CG001539, isoform A"/>
    <property type="match status" value="1"/>
</dbReference>
<protein>
    <submittedName>
        <fullName evidence="8">Hairy/enhancer-of-split related with YRPW motif protein</fullName>
    </submittedName>
</protein>
<feature type="domain" description="Orange" evidence="7">
    <location>
        <begin position="205"/>
        <end position="240"/>
    </location>
</feature>
<dbReference type="GO" id="GO:0003677">
    <property type="term" value="F:DNA binding"/>
    <property type="evidence" value="ECO:0007669"/>
    <property type="project" value="InterPro"/>
</dbReference>